<evidence type="ECO:0000256" key="7">
    <source>
        <dbReference type="ARBA" id="ARBA00022679"/>
    </source>
</evidence>
<feature type="domain" description="AAA" evidence="18">
    <location>
        <begin position="516"/>
        <end position="641"/>
    </location>
</feature>
<evidence type="ECO:0000256" key="3">
    <source>
        <dbReference type="ARBA" id="ARBA00008883"/>
    </source>
</evidence>
<keyword evidence="8 16" id="KW-0812">Transmembrane</keyword>
<dbReference type="GO" id="GO:0005886">
    <property type="term" value="C:plasma membrane"/>
    <property type="evidence" value="ECO:0007669"/>
    <property type="project" value="UniProtKB-SubCell"/>
</dbReference>
<dbReference type="Pfam" id="PF13614">
    <property type="entry name" value="AAA_31"/>
    <property type="match status" value="1"/>
</dbReference>
<proteinExistence type="inferred from homology"/>
<reference evidence="20 21" key="1">
    <citation type="submission" date="2017-09" db="EMBL/GenBank/DDBJ databases">
        <title>Sphingomonas ginsenosidimutans KACC 14949, whole genome shotgun sequence.</title>
        <authorList>
            <person name="Feng G."/>
            <person name="Zhu H."/>
        </authorList>
    </citation>
    <scope>NUCLEOTIDE SEQUENCE [LARGE SCALE GENOMIC DNA]</scope>
    <source>
        <strain evidence="20 21">KACC 14949</strain>
    </source>
</reference>
<evidence type="ECO:0000256" key="4">
    <source>
        <dbReference type="ARBA" id="ARBA00011903"/>
    </source>
</evidence>
<gene>
    <name evidence="20" type="ORF">COA17_05525</name>
</gene>
<evidence type="ECO:0000259" key="18">
    <source>
        <dbReference type="Pfam" id="PF13614"/>
    </source>
</evidence>
<dbReference type="CDD" id="cd05387">
    <property type="entry name" value="BY-kinase"/>
    <property type="match status" value="1"/>
</dbReference>
<evidence type="ECO:0000256" key="13">
    <source>
        <dbReference type="ARBA" id="ARBA00023136"/>
    </source>
</evidence>
<evidence type="ECO:0000313" key="20">
    <source>
        <dbReference type="EMBL" id="PCG10822.1"/>
    </source>
</evidence>
<evidence type="ECO:0000313" key="21">
    <source>
        <dbReference type="Proteomes" id="UP000218784"/>
    </source>
</evidence>
<keyword evidence="6" id="KW-0997">Cell inner membrane</keyword>
<accession>A0A2A4I130</accession>
<comment type="similarity">
    <text evidence="2">Belongs to the CpsD/CapB family.</text>
</comment>
<sequence length="711" mass="76062">MEILHEAAPRGGADASGLPGLVTQVRDTLRRRWLTLAIVTAAIFALGVTLVLMMTPQYSATARLRIDPARNPLAAADRNQQEALNPEAIDTEVTVLSSLDMARQVVRKLDLTHSPLFAKVLERTEGPALSSSEREDAVANALLQKLSVGREKLTYILSVRYSAPDAVMSARIANAFATSYIQSKTGSRQGTAERQAEWFRQRLDALGREVAAADARVAQYRAQAGIVQGGGLTQGTITDQQIAPLSNQLATAESDAAAARANLSAAQSQVRRGGADEVSQVLDSPVITDLRRQRAEVLRSMGEVQARYGERHPESIRVRDQLAALDAQLREESSRVVNSLRATAAAAQARSDSLRGAMGRLESQQASNTRNAVLADSLEREAAAKRAQYERMSQLSLESTQSAQNQIAQAEIVDAAQVPTKPSWPNKPLLFALSLILGLGAGAGVIFIQEMLVAGMRTSEEVQSRLGLPMIAAVPKVTGFANPADLLLEKPTSLFAESLRNARASIVGVRGQLPHKVIAITSALPAEGKTTTALAFARTLAINNARTLVLECDVRRAAMSEVLGERSKGAGLVELLREEVSLDQAITPSGTERLDQLLVRTPYFSSGDLFGDGAMEDLLGALRDRYDHIVLDLPPIVGLADGRFLAVLADATALCVRWDATPPAAASSALQSLQGDGANVVGVIFTMVDPDAEAIGGLYYSKKYSSYYQAG</sequence>
<protein>
    <recommendedName>
        <fullName evidence="4">non-specific protein-tyrosine kinase</fullName>
        <ecNumber evidence="4">2.7.10.2</ecNumber>
    </recommendedName>
</protein>
<dbReference type="Pfam" id="PF13807">
    <property type="entry name" value="GNVR"/>
    <property type="match status" value="1"/>
</dbReference>
<evidence type="ECO:0000256" key="14">
    <source>
        <dbReference type="ARBA" id="ARBA00023137"/>
    </source>
</evidence>
<keyword evidence="14" id="KW-0829">Tyrosine-protein kinase</keyword>
<keyword evidence="21" id="KW-1185">Reference proteome</keyword>
<comment type="catalytic activity">
    <reaction evidence="15">
        <text>L-tyrosyl-[protein] + ATP = O-phospho-L-tyrosyl-[protein] + ADP + H(+)</text>
        <dbReference type="Rhea" id="RHEA:10596"/>
        <dbReference type="Rhea" id="RHEA-COMP:10136"/>
        <dbReference type="Rhea" id="RHEA-COMP:20101"/>
        <dbReference type="ChEBI" id="CHEBI:15378"/>
        <dbReference type="ChEBI" id="CHEBI:30616"/>
        <dbReference type="ChEBI" id="CHEBI:46858"/>
        <dbReference type="ChEBI" id="CHEBI:61978"/>
        <dbReference type="ChEBI" id="CHEBI:456216"/>
        <dbReference type="EC" id="2.7.10.2"/>
    </reaction>
</comment>
<evidence type="ECO:0000256" key="1">
    <source>
        <dbReference type="ARBA" id="ARBA00004429"/>
    </source>
</evidence>
<evidence type="ECO:0000256" key="9">
    <source>
        <dbReference type="ARBA" id="ARBA00022741"/>
    </source>
</evidence>
<evidence type="ECO:0000256" key="12">
    <source>
        <dbReference type="ARBA" id="ARBA00022989"/>
    </source>
</evidence>
<feature type="transmembrane region" description="Helical" evidence="16">
    <location>
        <begin position="33"/>
        <end position="54"/>
    </location>
</feature>
<evidence type="ECO:0000256" key="2">
    <source>
        <dbReference type="ARBA" id="ARBA00007316"/>
    </source>
</evidence>
<dbReference type="InterPro" id="IPR050445">
    <property type="entry name" value="Bact_polysacc_biosynth/exp"/>
</dbReference>
<comment type="caution">
    <text evidence="20">The sequence shown here is derived from an EMBL/GenBank/DDBJ whole genome shotgun (WGS) entry which is preliminary data.</text>
</comment>
<dbReference type="InterPro" id="IPR005702">
    <property type="entry name" value="Wzc-like_C"/>
</dbReference>
<feature type="domain" description="Tyrosine-protein kinase G-rich" evidence="19">
    <location>
        <begin position="373"/>
        <end position="451"/>
    </location>
</feature>
<dbReference type="Gene3D" id="3.40.50.300">
    <property type="entry name" value="P-loop containing nucleotide triphosphate hydrolases"/>
    <property type="match status" value="1"/>
</dbReference>
<dbReference type="GO" id="GO:0004713">
    <property type="term" value="F:protein tyrosine kinase activity"/>
    <property type="evidence" value="ECO:0007669"/>
    <property type="project" value="TreeGrafter"/>
</dbReference>
<dbReference type="EC" id="2.7.10.2" evidence="4"/>
<keyword evidence="13 16" id="KW-0472">Membrane</keyword>
<evidence type="ECO:0000256" key="10">
    <source>
        <dbReference type="ARBA" id="ARBA00022777"/>
    </source>
</evidence>
<keyword evidence="5" id="KW-1003">Cell membrane</keyword>
<evidence type="ECO:0000259" key="17">
    <source>
        <dbReference type="Pfam" id="PF02706"/>
    </source>
</evidence>
<evidence type="ECO:0000256" key="8">
    <source>
        <dbReference type="ARBA" id="ARBA00022692"/>
    </source>
</evidence>
<evidence type="ECO:0000259" key="19">
    <source>
        <dbReference type="Pfam" id="PF13807"/>
    </source>
</evidence>
<dbReference type="EMBL" id="NWVD01000001">
    <property type="protein sequence ID" value="PCG10822.1"/>
    <property type="molecule type" value="Genomic_DNA"/>
</dbReference>
<dbReference type="InterPro" id="IPR032807">
    <property type="entry name" value="GNVR"/>
</dbReference>
<evidence type="ECO:0000256" key="15">
    <source>
        <dbReference type="ARBA" id="ARBA00051245"/>
    </source>
</evidence>
<dbReference type="AlphaFoldDB" id="A0A2A4I130"/>
<dbReference type="Proteomes" id="UP000218784">
    <property type="component" value="Unassembled WGS sequence"/>
</dbReference>
<keyword evidence="7" id="KW-0808">Transferase</keyword>
<keyword evidence="10" id="KW-0418">Kinase</keyword>
<keyword evidence="12 16" id="KW-1133">Transmembrane helix</keyword>
<evidence type="ECO:0000256" key="5">
    <source>
        <dbReference type="ARBA" id="ARBA00022475"/>
    </source>
</evidence>
<dbReference type="InterPro" id="IPR027417">
    <property type="entry name" value="P-loop_NTPase"/>
</dbReference>
<comment type="similarity">
    <text evidence="3">Belongs to the etk/wzc family.</text>
</comment>
<keyword evidence="11" id="KW-0067">ATP-binding</keyword>
<dbReference type="InterPro" id="IPR025669">
    <property type="entry name" value="AAA_dom"/>
</dbReference>
<dbReference type="PANTHER" id="PTHR32309">
    <property type="entry name" value="TYROSINE-PROTEIN KINASE"/>
    <property type="match status" value="1"/>
</dbReference>
<keyword evidence="9" id="KW-0547">Nucleotide-binding</keyword>
<dbReference type="Pfam" id="PF02706">
    <property type="entry name" value="Wzz"/>
    <property type="match status" value="1"/>
</dbReference>
<evidence type="ECO:0000256" key="16">
    <source>
        <dbReference type="SAM" id="Phobius"/>
    </source>
</evidence>
<comment type="subcellular location">
    <subcellularLocation>
        <location evidence="1">Cell inner membrane</location>
        <topology evidence="1">Multi-pass membrane protein</topology>
    </subcellularLocation>
</comment>
<dbReference type="SUPFAM" id="SSF52540">
    <property type="entry name" value="P-loop containing nucleoside triphosphate hydrolases"/>
    <property type="match status" value="1"/>
</dbReference>
<name>A0A2A4I130_9SPHN</name>
<dbReference type="PANTHER" id="PTHR32309:SF13">
    <property type="entry name" value="FERRIC ENTEROBACTIN TRANSPORT PROTEIN FEPE"/>
    <property type="match status" value="1"/>
</dbReference>
<dbReference type="InterPro" id="IPR003856">
    <property type="entry name" value="LPS_length_determ_N"/>
</dbReference>
<evidence type="ECO:0000256" key="11">
    <source>
        <dbReference type="ARBA" id="ARBA00022840"/>
    </source>
</evidence>
<feature type="domain" description="Polysaccharide chain length determinant N-terminal" evidence="17">
    <location>
        <begin position="27"/>
        <end position="109"/>
    </location>
</feature>
<organism evidence="20 21">
    <name type="scientific">Sphingomonas ginsenosidimutans</name>
    <dbReference type="NCBI Taxonomy" id="862134"/>
    <lineage>
        <taxon>Bacteria</taxon>
        <taxon>Pseudomonadati</taxon>
        <taxon>Pseudomonadota</taxon>
        <taxon>Alphaproteobacteria</taxon>
        <taxon>Sphingomonadales</taxon>
        <taxon>Sphingomonadaceae</taxon>
        <taxon>Sphingomonas</taxon>
    </lineage>
</organism>
<evidence type="ECO:0000256" key="6">
    <source>
        <dbReference type="ARBA" id="ARBA00022519"/>
    </source>
</evidence>